<dbReference type="RefSeq" id="WP_078670403.1">
    <property type="nucleotide sequence ID" value="NZ_FUWZ01000003.1"/>
</dbReference>
<dbReference type="GO" id="GO:0010333">
    <property type="term" value="F:terpene synthase activity"/>
    <property type="evidence" value="ECO:0007669"/>
    <property type="project" value="InterPro"/>
</dbReference>
<dbReference type="SFLD" id="SFLDG01020">
    <property type="entry name" value="Terpene_Cyclase_Like_2"/>
    <property type="match status" value="1"/>
</dbReference>
<proteinExistence type="inferred from homology"/>
<dbReference type="Pfam" id="PF19086">
    <property type="entry name" value="Terpene_syn_C_2"/>
    <property type="match status" value="1"/>
</dbReference>
<keyword evidence="1" id="KW-0456">Lyase</keyword>
<name>A0A1T4SLK8_9BACT</name>
<dbReference type="Proteomes" id="UP000190367">
    <property type="component" value="Unassembled WGS sequence"/>
</dbReference>
<dbReference type="PANTHER" id="PTHR35201:SF4">
    <property type="entry name" value="BETA-PINACENE SYNTHASE-RELATED"/>
    <property type="match status" value="1"/>
</dbReference>
<keyword evidence="1" id="KW-0460">Magnesium</keyword>
<evidence type="ECO:0000313" key="3">
    <source>
        <dbReference type="Proteomes" id="UP000190367"/>
    </source>
</evidence>
<dbReference type="GO" id="GO:0046872">
    <property type="term" value="F:metal ion binding"/>
    <property type="evidence" value="ECO:0007669"/>
    <property type="project" value="UniProtKB-KW"/>
</dbReference>
<keyword evidence="1" id="KW-0479">Metal-binding</keyword>
<evidence type="ECO:0000313" key="2">
    <source>
        <dbReference type="EMBL" id="SKA28741.1"/>
    </source>
</evidence>
<dbReference type="InterPro" id="IPR034686">
    <property type="entry name" value="Terpene_cyclase-like_2"/>
</dbReference>
<dbReference type="Gene3D" id="1.10.600.10">
    <property type="entry name" value="Farnesyl Diphosphate Synthase"/>
    <property type="match status" value="1"/>
</dbReference>
<keyword evidence="3" id="KW-1185">Reference proteome</keyword>
<dbReference type="EMBL" id="FUWZ01000003">
    <property type="protein sequence ID" value="SKA28741.1"/>
    <property type="molecule type" value="Genomic_DNA"/>
</dbReference>
<accession>A0A1T4SLK8</accession>
<dbReference type="STRING" id="634771.SAMN04488128_10323"/>
<organism evidence="2 3">
    <name type="scientific">Chitinophaga eiseniae</name>
    <dbReference type="NCBI Taxonomy" id="634771"/>
    <lineage>
        <taxon>Bacteria</taxon>
        <taxon>Pseudomonadati</taxon>
        <taxon>Bacteroidota</taxon>
        <taxon>Chitinophagia</taxon>
        <taxon>Chitinophagales</taxon>
        <taxon>Chitinophagaceae</taxon>
        <taxon>Chitinophaga</taxon>
    </lineage>
</organism>
<comment type="cofactor">
    <cofactor evidence="1">
        <name>Mg(2+)</name>
        <dbReference type="ChEBI" id="CHEBI:18420"/>
    </cofactor>
</comment>
<dbReference type="AlphaFoldDB" id="A0A1T4SLK8"/>
<dbReference type="InterPro" id="IPR008949">
    <property type="entry name" value="Isoprenoid_synthase_dom_sf"/>
</dbReference>
<dbReference type="SFLD" id="SFLDS00005">
    <property type="entry name" value="Isoprenoid_Synthase_Type_I"/>
    <property type="match status" value="1"/>
</dbReference>
<dbReference type="PANTHER" id="PTHR35201">
    <property type="entry name" value="TERPENE SYNTHASE"/>
    <property type="match status" value="1"/>
</dbReference>
<comment type="similarity">
    <text evidence="1">Belongs to the terpene synthase family.</text>
</comment>
<dbReference type="SUPFAM" id="SSF48576">
    <property type="entry name" value="Terpenoid synthases"/>
    <property type="match status" value="1"/>
</dbReference>
<sequence length="327" mass="37182">MNAIILPILYCPIESAINPNYQHAIDHTNAWVKRFALHADGSYEKYLDDNFGMMTARFYPECGLDQLKLANDANVLLFVMDDAMDNQTERDELIQSRLNFESFVAACKQILADPQPPKSGDTGVMAALADVWLRFQALSTPEWQRNFVESLHKMFAAGLWEYGNVQAGQLPTVAEFYKRRQFLGAAHVSTDMIEVIEEISLPAQVLQHPAVMELVVLARNLVCWANDLFSLSKELDHGDQHNMVLIMKAERELTLETAILQAAALHDEEMRRFEQVSAELPDFGSHDAAVRKYVRILGAILRGNMDWSYRETARYHFEYGQVALDLV</sequence>
<gene>
    <name evidence="2" type="ORF">SAMN04488128_10323</name>
</gene>
<dbReference type="EC" id="4.2.3.-" evidence="1"/>
<reference evidence="3" key="1">
    <citation type="submission" date="2017-02" db="EMBL/GenBank/DDBJ databases">
        <authorList>
            <person name="Varghese N."/>
            <person name="Submissions S."/>
        </authorList>
    </citation>
    <scope>NUCLEOTIDE SEQUENCE [LARGE SCALE GENOMIC DNA]</scope>
    <source>
        <strain evidence="3">DSM 22224</strain>
    </source>
</reference>
<protein>
    <recommendedName>
        <fullName evidence="1">Terpene synthase</fullName>
        <ecNumber evidence="1">4.2.3.-</ecNumber>
    </recommendedName>
</protein>
<dbReference type="OrthoDB" id="2989600at2"/>
<evidence type="ECO:0000256" key="1">
    <source>
        <dbReference type="RuleBase" id="RU366034"/>
    </source>
</evidence>